<organism evidence="1 2">
    <name type="scientific">Nocardia africana</name>
    <dbReference type="NCBI Taxonomy" id="134964"/>
    <lineage>
        <taxon>Bacteria</taxon>
        <taxon>Bacillati</taxon>
        <taxon>Actinomycetota</taxon>
        <taxon>Actinomycetes</taxon>
        <taxon>Mycobacteriales</taxon>
        <taxon>Nocardiaceae</taxon>
        <taxon>Nocardia</taxon>
    </lineage>
</organism>
<reference evidence="1 2" key="1">
    <citation type="submission" date="2024-10" db="EMBL/GenBank/DDBJ databases">
        <title>The Natural Products Discovery Center: Release of the First 8490 Sequenced Strains for Exploring Actinobacteria Biosynthetic Diversity.</title>
        <authorList>
            <person name="Kalkreuter E."/>
            <person name="Kautsar S.A."/>
            <person name="Yang D."/>
            <person name="Bader C.D."/>
            <person name="Teijaro C.N."/>
            <person name="Fluegel L."/>
            <person name="Davis C.M."/>
            <person name="Simpson J.R."/>
            <person name="Lauterbach L."/>
            <person name="Steele A.D."/>
            <person name="Gui C."/>
            <person name="Meng S."/>
            <person name="Li G."/>
            <person name="Viehrig K."/>
            <person name="Ye F."/>
            <person name="Su P."/>
            <person name="Kiefer A.F."/>
            <person name="Nichols A."/>
            <person name="Cepeda A.J."/>
            <person name="Yan W."/>
            <person name="Fan B."/>
            <person name="Jiang Y."/>
            <person name="Adhikari A."/>
            <person name="Zheng C.-J."/>
            <person name="Schuster L."/>
            <person name="Cowan T.M."/>
            <person name="Smanski M.J."/>
            <person name="Chevrette M.G."/>
            <person name="De Carvalho L.P.S."/>
            <person name="Shen B."/>
        </authorList>
    </citation>
    <scope>NUCLEOTIDE SEQUENCE [LARGE SCALE GENOMIC DNA]</scope>
    <source>
        <strain evidence="1 2">NPDC004550</strain>
    </source>
</reference>
<evidence type="ECO:0000313" key="2">
    <source>
        <dbReference type="Proteomes" id="UP001601521"/>
    </source>
</evidence>
<keyword evidence="2" id="KW-1185">Reference proteome</keyword>
<dbReference type="EMBL" id="JBIALX010000003">
    <property type="protein sequence ID" value="MFF0453499.1"/>
    <property type="molecule type" value="Genomic_DNA"/>
</dbReference>
<dbReference type="InterPro" id="IPR046036">
    <property type="entry name" value="DUF5994"/>
</dbReference>
<sequence length="180" mass="19774">MTRPNYHLHSPERPHVEPAARVQFKDHATKTGYVDGAWWPRSPDLAIELPGLLAAVSPVLGSIHRVVYNTAEWSPVADCGAVRLDGSRHGTAHTVEVLGARDRRRILLIIPPRTDTHRACAVMALACRANDESTVDELLAQLPGRTGRAAALRRWRRASATNRESAVAGCIHPSIGRHRL</sequence>
<evidence type="ECO:0000313" key="1">
    <source>
        <dbReference type="EMBL" id="MFF0453499.1"/>
    </source>
</evidence>
<accession>A0ABW6NET7</accession>
<dbReference type="Pfam" id="PF19457">
    <property type="entry name" value="DUF5994"/>
    <property type="match status" value="1"/>
</dbReference>
<dbReference type="Proteomes" id="UP001601521">
    <property type="component" value="Unassembled WGS sequence"/>
</dbReference>
<name>A0ABW6NET7_9NOCA</name>
<gene>
    <name evidence="1" type="ORF">ACFYTH_09035</name>
</gene>
<protein>
    <submittedName>
        <fullName evidence="1">DUF5994 family protein</fullName>
    </submittedName>
</protein>
<proteinExistence type="predicted"/>
<dbReference type="RefSeq" id="WP_387250340.1">
    <property type="nucleotide sequence ID" value="NZ_JBIALX010000003.1"/>
</dbReference>
<comment type="caution">
    <text evidence="1">The sequence shown here is derived from an EMBL/GenBank/DDBJ whole genome shotgun (WGS) entry which is preliminary data.</text>
</comment>